<evidence type="ECO:0000256" key="8">
    <source>
        <dbReference type="SAM" id="Phobius"/>
    </source>
</evidence>
<dbReference type="EMBL" id="BARS01043282">
    <property type="protein sequence ID" value="GAG37971.1"/>
    <property type="molecule type" value="Genomic_DNA"/>
</dbReference>
<organism evidence="10">
    <name type="scientific">marine sediment metagenome</name>
    <dbReference type="NCBI Taxonomy" id="412755"/>
    <lineage>
        <taxon>unclassified sequences</taxon>
        <taxon>metagenomes</taxon>
        <taxon>ecological metagenomes</taxon>
    </lineage>
</organism>
<feature type="non-terminal residue" evidence="10">
    <location>
        <position position="251"/>
    </location>
</feature>
<evidence type="ECO:0000256" key="1">
    <source>
        <dbReference type="ARBA" id="ARBA00004651"/>
    </source>
</evidence>
<comment type="caution">
    <text evidence="10">The sequence shown here is derived from an EMBL/GenBank/DDBJ whole genome shotgun (WGS) entry which is preliminary data.</text>
</comment>
<dbReference type="GO" id="GO:0006935">
    <property type="term" value="P:chemotaxis"/>
    <property type="evidence" value="ECO:0007669"/>
    <property type="project" value="InterPro"/>
</dbReference>
<evidence type="ECO:0000256" key="3">
    <source>
        <dbReference type="ARBA" id="ARBA00022448"/>
    </source>
</evidence>
<evidence type="ECO:0000256" key="6">
    <source>
        <dbReference type="ARBA" id="ARBA00022989"/>
    </source>
</evidence>
<keyword evidence="4" id="KW-1003">Cell membrane</keyword>
<sequence length="251" mass="26617">ERKRDMDIATLAGLALGVVCLGLGIMSRGPTPEAISAFLNLPSALIVLGGTLAALFLAVPMRAAVNAPAVALKALLYRRPALGAMINQLVRYAEIARREGILALEGAAESTRDPFLARALGLAVDGTDPSQIREILSGELDAIESRHTSGARSFDILAKYAPAWGLIGTLVGLILMLSRLESPSEIGHGMSLALVTTFYGAVLANFVFGPVAEKLRERSEEELLVKQIVLRGIAAIQSGDNPRIVRQKLVS</sequence>
<dbReference type="InterPro" id="IPR047055">
    <property type="entry name" value="MotA-like"/>
</dbReference>
<dbReference type="PROSITE" id="PS01307">
    <property type="entry name" value="MOTA"/>
    <property type="match status" value="1"/>
</dbReference>
<feature type="transmembrane region" description="Helical" evidence="8">
    <location>
        <begin position="189"/>
        <end position="208"/>
    </location>
</feature>
<feature type="transmembrane region" description="Helical" evidence="8">
    <location>
        <begin position="38"/>
        <end position="59"/>
    </location>
</feature>
<proteinExistence type="inferred from homology"/>
<dbReference type="AlphaFoldDB" id="X0YMQ4"/>
<evidence type="ECO:0000256" key="7">
    <source>
        <dbReference type="ARBA" id="ARBA00023136"/>
    </source>
</evidence>
<feature type="non-terminal residue" evidence="10">
    <location>
        <position position="1"/>
    </location>
</feature>
<reference evidence="10" key="1">
    <citation type="journal article" date="2014" name="Front. Microbiol.">
        <title>High frequency of phylogenetically diverse reductive dehalogenase-homologous genes in deep subseafloor sedimentary metagenomes.</title>
        <authorList>
            <person name="Kawai M."/>
            <person name="Futagami T."/>
            <person name="Toyoda A."/>
            <person name="Takaki Y."/>
            <person name="Nishi S."/>
            <person name="Hori S."/>
            <person name="Arai W."/>
            <person name="Tsubouchi T."/>
            <person name="Morono Y."/>
            <person name="Uchiyama I."/>
            <person name="Ito T."/>
            <person name="Fujiyama A."/>
            <person name="Inagaki F."/>
            <person name="Takami H."/>
        </authorList>
    </citation>
    <scope>NUCLEOTIDE SEQUENCE</scope>
    <source>
        <strain evidence="10">Expedition CK06-06</strain>
    </source>
</reference>
<gene>
    <name evidence="10" type="ORF">S01H1_65549</name>
</gene>
<feature type="transmembrane region" description="Helical" evidence="8">
    <location>
        <begin position="7"/>
        <end position="26"/>
    </location>
</feature>
<evidence type="ECO:0000256" key="2">
    <source>
        <dbReference type="ARBA" id="ARBA00008038"/>
    </source>
</evidence>
<keyword evidence="5 8" id="KW-0812">Transmembrane</keyword>
<name>X0YMQ4_9ZZZZ</name>
<evidence type="ECO:0000259" key="9">
    <source>
        <dbReference type="Pfam" id="PF01618"/>
    </source>
</evidence>
<dbReference type="Pfam" id="PF01618">
    <property type="entry name" value="MotA_ExbB"/>
    <property type="match status" value="1"/>
</dbReference>
<feature type="transmembrane region" description="Helical" evidence="8">
    <location>
        <begin position="156"/>
        <end position="177"/>
    </location>
</feature>
<evidence type="ECO:0000256" key="4">
    <source>
        <dbReference type="ARBA" id="ARBA00022475"/>
    </source>
</evidence>
<dbReference type="GO" id="GO:0005886">
    <property type="term" value="C:plasma membrane"/>
    <property type="evidence" value="ECO:0007669"/>
    <property type="project" value="UniProtKB-SubCell"/>
</dbReference>
<keyword evidence="7 8" id="KW-0472">Membrane</keyword>
<keyword evidence="3" id="KW-0813">Transport</keyword>
<dbReference type="PANTHER" id="PTHR30433:SF2">
    <property type="entry name" value="MOTILITY PROTEIN A"/>
    <property type="match status" value="1"/>
</dbReference>
<feature type="domain" description="MotA/TolQ/ExbB proton channel" evidence="9">
    <location>
        <begin position="109"/>
        <end position="224"/>
    </location>
</feature>
<dbReference type="InterPro" id="IPR000540">
    <property type="entry name" value="Flag_MotA_CS"/>
</dbReference>
<keyword evidence="6 8" id="KW-1133">Transmembrane helix</keyword>
<comment type="subcellular location">
    <subcellularLocation>
        <location evidence="1">Cell membrane</location>
        <topology evidence="1">Multi-pass membrane protein</topology>
    </subcellularLocation>
</comment>
<dbReference type="InterPro" id="IPR002898">
    <property type="entry name" value="MotA_ExbB_proton_chnl"/>
</dbReference>
<dbReference type="GO" id="GO:0071978">
    <property type="term" value="P:bacterial-type flagellum-dependent swarming motility"/>
    <property type="evidence" value="ECO:0007669"/>
    <property type="project" value="InterPro"/>
</dbReference>
<accession>X0YMQ4</accession>
<evidence type="ECO:0000313" key="10">
    <source>
        <dbReference type="EMBL" id="GAG37971.1"/>
    </source>
</evidence>
<protein>
    <recommendedName>
        <fullName evidence="9">MotA/TolQ/ExbB proton channel domain-containing protein</fullName>
    </recommendedName>
</protein>
<evidence type="ECO:0000256" key="5">
    <source>
        <dbReference type="ARBA" id="ARBA00022692"/>
    </source>
</evidence>
<comment type="similarity">
    <text evidence="2">Belongs to the MotA family.</text>
</comment>
<dbReference type="PANTHER" id="PTHR30433">
    <property type="entry name" value="CHEMOTAXIS PROTEIN MOTA"/>
    <property type="match status" value="1"/>
</dbReference>